<dbReference type="EMBL" id="JYON01000005">
    <property type="protein sequence ID" value="KJH72393.1"/>
    <property type="molecule type" value="Genomic_DNA"/>
</dbReference>
<proteinExistence type="predicted"/>
<protein>
    <recommendedName>
        <fullName evidence="1">DUF4351 domain-containing protein</fullName>
    </recommendedName>
</protein>
<dbReference type="STRING" id="1618023.UH38_06340"/>
<keyword evidence="3" id="KW-1185">Reference proteome</keyword>
<dbReference type="PANTHER" id="PTHR34613">
    <property type="entry name" value="SLL0800 PROTEIN"/>
    <property type="match status" value="1"/>
</dbReference>
<evidence type="ECO:0000259" key="1">
    <source>
        <dbReference type="Pfam" id="PF14261"/>
    </source>
</evidence>
<sequence length="283" mass="31850">MIDNISKFLIEQYSSDFAAWLLSESISLTTINPTELNVEPIRADSVMLLQSSAVILHTEFQTVGDETMPFRMADYYLRLKRKFPAQTIQQVVIYLKRTSSNLVRQERYVTPVMTHQFRVIRLWEEPVEIFLSTPGLLPLAVLSSAANKESVLTQVVNELEQIANPREQSNLVAATSILAGLELDEQTIRQLMRSPVMRESTMYQSILREGRAEGLEQGMQQGLIQGRTVEGRALVLKLLTRKLGTLSSEMTTKVSALSLEQLESLGEALLDFTSVADLETWLG</sequence>
<dbReference type="NCBIfam" id="TIGR01784">
    <property type="entry name" value="T_den_put_tspse"/>
    <property type="match status" value="1"/>
</dbReference>
<accession>A0A0D8ZUE8</accession>
<dbReference type="InterPro" id="IPR010106">
    <property type="entry name" value="RpnA"/>
</dbReference>
<dbReference type="PATRIC" id="fig|1618023.3.peg.2746"/>
<feature type="domain" description="DUF4351" evidence="1">
    <location>
        <begin position="225"/>
        <end position="282"/>
    </location>
</feature>
<gene>
    <name evidence="2" type="ORF">UH38_06340</name>
</gene>
<dbReference type="Pfam" id="PF14261">
    <property type="entry name" value="DUF4351"/>
    <property type="match status" value="1"/>
</dbReference>
<dbReference type="RefSeq" id="WP_045053812.1">
    <property type="nucleotide sequence ID" value="NZ_CAWMDP010000032.1"/>
</dbReference>
<organism evidence="2 3">
    <name type="scientific">Aliterella atlantica CENA595</name>
    <dbReference type="NCBI Taxonomy" id="1618023"/>
    <lineage>
        <taxon>Bacteria</taxon>
        <taxon>Bacillati</taxon>
        <taxon>Cyanobacteriota</taxon>
        <taxon>Cyanophyceae</taxon>
        <taxon>Chroococcidiopsidales</taxon>
        <taxon>Aliterellaceae</taxon>
        <taxon>Aliterella</taxon>
    </lineage>
</organism>
<dbReference type="PANTHER" id="PTHR34613:SF1">
    <property type="entry name" value="SLL6017 PROTEIN"/>
    <property type="match status" value="1"/>
</dbReference>
<evidence type="ECO:0000313" key="3">
    <source>
        <dbReference type="Proteomes" id="UP000032452"/>
    </source>
</evidence>
<comment type="caution">
    <text evidence="2">The sequence shown here is derived from an EMBL/GenBank/DDBJ whole genome shotgun (WGS) entry which is preliminary data.</text>
</comment>
<dbReference type="OrthoDB" id="458251at2"/>
<reference evidence="2 3" key="1">
    <citation type="submission" date="2015-02" db="EMBL/GenBank/DDBJ databases">
        <title>Draft genome of a novel marine cyanobacterium (Chroococcales) isolated from South Atlantic Ocean.</title>
        <authorList>
            <person name="Rigonato J."/>
            <person name="Alvarenga D.O."/>
            <person name="Branco L.H."/>
            <person name="Varani A.M."/>
            <person name="Brandini F.P."/>
            <person name="Fiore M.F."/>
        </authorList>
    </citation>
    <scope>NUCLEOTIDE SEQUENCE [LARGE SCALE GENOMIC DNA]</scope>
    <source>
        <strain evidence="2 3">CENA595</strain>
    </source>
</reference>
<name>A0A0D8ZUE8_9CYAN</name>
<dbReference type="InterPro" id="IPR025587">
    <property type="entry name" value="DUF4351"/>
</dbReference>
<dbReference type="Proteomes" id="UP000032452">
    <property type="component" value="Unassembled WGS sequence"/>
</dbReference>
<dbReference type="AlphaFoldDB" id="A0A0D8ZUE8"/>
<evidence type="ECO:0000313" key="2">
    <source>
        <dbReference type="EMBL" id="KJH72393.1"/>
    </source>
</evidence>